<dbReference type="EMBL" id="LCTW02000330">
    <property type="protein sequence ID" value="KXX74672.1"/>
    <property type="molecule type" value="Genomic_DNA"/>
</dbReference>
<keyword evidence="6 11" id="KW-0378">Hydrolase</keyword>
<reference evidence="14" key="2">
    <citation type="submission" date="2015-06" db="EMBL/GenBank/DDBJ databases">
        <authorList>
            <person name="Hoefler B.C."/>
            <person name="Straight P.D."/>
        </authorList>
    </citation>
    <scope>NUCLEOTIDE SEQUENCE [LARGE SCALE GENOMIC DNA]</scope>
    <source>
        <strain evidence="14">Mm55</strain>
    </source>
</reference>
<name>A0A175VTN9_9PEZI</name>
<comment type="caution">
    <text evidence="14">The sequence shown here is derived from an EMBL/GenBank/DDBJ whole genome shotgun (WGS) entry which is preliminary data.</text>
</comment>
<keyword evidence="7" id="KW-0788">Thiol protease</keyword>
<dbReference type="Pfam" id="PF03416">
    <property type="entry name" value="Peptidase_C54"/>
    <property type="match status" value="1"/>
</dbReference>
<evidence type="ECO:0000256" key="7">
    <source>
        <dbReference type="ARBA" id="ARBA00022807"/>
    </source>
</evidence>
<comment type="catalytic activity">
    <reaction evidence="10">
        <text>[protein]-C-terminal L-amino acid-glycyl-phosphatidylethanolamide + H2O = [protein]-C-terminal L-amino acid-glycine + a 1,2-diacyl-sn-glycero-3-phosphoethanolamine</text>
        <dbReference type="Rhea" id="RHEA:67548"/>
        <dbReference type="Rhea" id="RHEA-COMP:17323"/>
        <dbReference type="Rhea" id="RHEA-COMP:17324"/>
        <dbReference type="ChEBI" id="CHEBI:15377"/>
        <dbReference type="ChEBI" id="CHEBI:64612"/>
        <dbReference type="ChEBI" id="CHEBI:172940"/>
        <dbReference type="ChEBI" id="CHEBI:172941"/>
    </reaction>
    <physiologicalReaction direction="left-to-right" evidence="10">
        <dbReference type="Rhea" id="RHEA:67549"/>
    </physiologicalReaction>
</comment>
<dbReference type="Proteomes" id="UP000078237">
    <property type="component" value="Unassembled WGS sequence"/>
</dbReference>
<feature type="domain" description="Peptidase C54 catalytic" evidence="13">
    <location>
        <begin position="157"/>
        <end position="445"/>
    </location>
</feature>
<evidence type="ECO:0000256" key="3">
    <source>
        <dbReference type="ARBA" id="ARBA00022448"/>
    </source>
</evidence>
<evidence type="ECO:0000256" key="1">
    <source>
        <dbReference type="ARBA" id="ARBA00004329"/>
    </source>
</evidence>
<dbReference type="GO" id="GO:0019786">
    <property type="term" value="F:protein-phosphatidylethanolamide deconjugating activity"/>
    <property type="evidence" value="ECO:0007669"/>
    <property type="project" value="InterPro"/>
</dbReference>
<dbReference type="GO" id="GO:0035973">
    <property type="term" value="P:aggrephagy"/>
    <property type="evidence" value="ECO:0007669"/>
    <property type="project" value="TreeGrafter"/>
</dbReference>
<proteinExistence type="inferred from homology"/>
<dbReference type="PANTHER" id="PTHR22624">
    <property type="entry name" value="CYSTEINE PROTEASE ATG4"/>
    <property type="match status" value="1"/>
</dbReference>
<accession>A0A175VTN9</accession>
<comment type="similarity">
    <text evidence="2 11">Belongs to the peptidase C54 family.</text>
</comment>
<evidence type="ECO:0000256" key="2">
    <source>
        <dbReference type="ARBA" id="ARBA00010958"/>
    </source>
</evidence>
<evidence type="ECO:0000313" key="16">
    <source>
        <dbReference type="Proteomes" id="UP000078237"/>
    </source>
</evidence>
<feature type="region of interest" description="Disordered" evidence="12">
    <location>
        <begin position="460"/>
        <end position="492"/>
    </location>
</feature>
<keyword evidence="16" id="KW-1185">Reference proteome</keyword>
<dbReference type="EMBL" id="LCTW02000325">
    <property type="protein sequence ID" value="KXX74732.1"/>
    <property type="molecule type" value="Genomic_DNA"/>
</dbReference>
<dbReference type="GO" id="GO:0005634">
    <property type="term" value="C:nucleus"/>
    <property type="evidence" value="ECO:0007669"/>
    <property type="project" value="UniProtKB-SubCell"/>
</dbReference>
<dbReference type="InterPro" id="IPR005078">
    <property type="entry name" value="Peptidase_C54"/>
</dbReference>
<feature type="region of interest" description="Disordered" evidence="12">
    <location>
        <begin position="114"/>
        <end position="151"/>
    </location>
</feature>
<reference evidence="16" key="1">
    <citation type="submission" date="2015-06" db="EMBL/GenBank/DDBJ databases">
        <authorList>
            <person name="van de Sande W.W.J."/>
        </authorList>
    </citation>
    <scope>NUCLEOTIDE SEQUENCE [LARGE SCALE GENOMIC DNA]</scope>
    <source>
        <strain evidence="16">mm55</strain>
    </source>
</reference>
<evidence type="ECO:0000256" key="8">
    <source>
        <dbReference type="ARBA" id="ARBA00022927"/>
    </source>
</evidence>
<dbReference type="GO" id="GO:0000407">
    <property type="term" value="C:phagophore assembly site"/>
    <property type="evidence" value="ECO:0007669"/>
    <property type="project" value="UniProtKB-SubCell"/>
</dbReference>
<dbReference type="OrthoDB" id="2960936at2759"/>
<dbReference type="InterPro" id="IPR046792">
    <property type="entry name" value="Peptidase_C54_cat"/>
</dbReference>
<keyword evidence="9" id="KW-0072">Autophagy</keyword>
<comment type="function">
    <text evidence="11">Required for selective autophagic degradation of the nucleus (nucleophagy) as well as for mitophagy which contributes to regulate mitochondrial quantity and quality by eliminating the mitochondria to a basal level to fulfill cellular energy requirements and preventing excess ROS production.</text>
</comment>
<dbReference type="VEuPathDB" id="FungiDB:MMYC01_208277"/>
<evidence type="ECO:0000256" key="10">
    <source>
        <dbReference type="ARBA" id="ARBA00029362"/>
    </source>
</evidence>
<keyword evidence="11" id="KW-0539">Nucleus</keyword>
<evidence type="ECO:0000313" key="15">
    <source>
        <dbReference type="EMBL" id="KXX74732.1"/>
    </source>
</evidence>
<evidence type="ECO:0000256" key="6">
    <source>
        <dbReference type="ARBA" id="ARBA00022801"/>
    </source>
</evidence>
<dbReference type="VEuPathDB" id="FungiDB:MMYC01_207313"/>
<organism evidence="14 16">
    <name type="scientific">Madurella mycetomatis</name>
    <dbReference type="NCBI Taxonomy" id="100816"/>
    <lineage>
        <taxon>Eukaryota</taxon>
        <taxon>Fungi</taxon>
        <taxon>Dikarya</taxon>
        <taxon>Ascomycota</taxon>
        <taxon>Pezizomycotina</taxon>
        <taxon>Sordariomycetes</taxon>
        <taxon>Sordariomycetidae</taxon>
        <taxon>Sordariales</taxon>
        <taxon>Sordariales incertae sedis</taxon>
        <taxon>Madurella</taxon>
    </lineage>
</organism>
<evidence type="ECO:0000313" key="14">
    <source>
        <dbReference type="EMBL" id="KXX74672.1"/>
    </source>
</evidence>
<gene>
    <name evidence="14" type="ORF">MMYC01_207313</name>
    <name evidence="15" type="ORF">MMYC01_208277</name>
</gene>
<feature type="compositionally biased region" description="Acidic residues" evidence="12">
    <location>
        <begin position="475"/>
        <end position="492"/>
    </location>
</feature>
<comment type="subcellular location">
    <subcellularLocation>
        <location evidence="11">Nucleus</location>
    </subcellularLocation>
    <subcellularLocation>
        <location evidence="11">Cytoplasm</location>
    </subcellularLocation>
    <subcellularLocation>
        <location evidence="1">Preautophagosomal structure</location>
    </subcellularLocation>
</comment>
<keyword evidence="4 11" id="KW-0963">Cytoplasm</keyword>
<dbReference type="PANTHER" id="PTHR22624:SF49">
    <property type="entry name" value="CYSTEINE PROTEASE"/>
    <property type="match status" value="1"/>
</dbReference>
<evidence type="ECO:0000256" key="11">
    <source>
        <dbReference type="RuleBase" id="RU363115"/>
    </source>
</evidence>
<sequence>MTPTRPGNNAWQSAVSGTSPKLANAVEVAMAAGAEVGRVGRRIFQRIWDREPINDRSSNEPVWCLGCSYTLGTKSYGSSSPPITANTPPADTTIEAAAAAAATTATATAATAVTSPIPTTGSNHQQVPNTPPDSVASSFDSSLAYDDPGQDSGWPPAFLDDFESRIWMTYRTGFEVIPRSTDPKAAAALSFAMRLKTSFGDQAGFSSDTGWGCMIRSGQSLLANAILITRLGRDWRRATNPDAERDVLALFADDPRAPYSLHNFVKHGAIACGKYPGEWFGPSATARCIQALANQHDGSLRVYSTGDLPDVYEDSFMAIANPSGEQFHPTLILVCTRLGIDRINQVYEEALISTLQMEQSIGIAGGRPSSSHYFVGVQGQWLFYLDPHHPRPALPYREAPEEYTAEELDSCHTRRLRHLHVEDMDPSMLIGFLIKDEDDWEMWKSSVKHVQGKAIITVSPHDPARGMGSGRAEAIDEVETLSDDDADTVLEA</sequence>
<keyword evidence="8" id="KW-0653">Protein transport</keyword>
<dbReference type="SUPFAM" id="SSF54001">
    <property type="entry name" value="Cysteine proteinases"/>
    <property type="match status" value="1"/>
</dbReference>
<dbReference type="GO" id="GO:0034727">
    <property type="term" value="P:piecemeal microautophagy of the nucleus"/>
    <property type="evidence" value="ECO:0007669"/>
    <property type="project" value="TreeGrafter"/>
</dbReference>
<dbReference type="GO" id="GO:0015031">
    <property type="term" value="P:protein transport"/>
    <property type="evidence" value="ECO:0007669"/>
    <property type="project" value="UniProtKB-KW"/>
</dbReference>
<dbReference type="EC" id="3.4.22.-" evidence="11"/>
<evidence type="ECO:0000259" key="13">
    <source>
        <dbReference type="Pfam" id="PF03416"/>
    </source>
</evidence>
<dbReference type="AlphaFoldDB" id="A0A175VTN9"/>
<evidence type="ECO:0000256" key="12">
    <source>
        <dbReference type="SAM" id="MobiDB-lite"/>
    </source>
</evidence>
<evidence type="ECO:0000256" key="9">
    <source>
        <dbReference type="ARBA" id="ARBA00023006"/>
    </source>
</evidence>
<reference evidence="14 16" key="3">
    <citation type="submission" date="2016-01" db="EMBL/GenBank/DDBJ databases">
        <title>Madurella mycetomatis genome sequencing.</title>
        <authorList>
            <person name="Van De Sande W."/>
        </authorList>
    </citation>
    <scope>NUCLEOTIDE SEQUENCE [LARGE SCALE GENOMIC DNA]</scope>
    <source>
        <strain evidence="16">mm55</strain>
        <strain evidence="14">Mm55</strain>
    </source>
</reference>
<keyword evidence="3" id="KW-0813">Transport</keyword>
<dbReference type="GO" id="GO:0000423">
    <property type="term" value="P:mitophagy"/>
    <property type="evidence" value="ECO:0007669"/>
    <property type="project" value="TreeGrafter"/>
</dbReference>
<protein>
    <recommendedName>
        <fullName evidence="11">Cysteine protease</fullName>
        <ecNumber evidence="11">3.4.22.-</ecNumber>
    </recommendedName>
</protein>
<keyword evidence="5 11" id="KW-0645">Protease</keyword>
<dbReference type="STRING" id="100816.A0A175VTN9"/>
<dbReference type="InterPro" id="IPR038765">
    <property type="entry name" value="Papain-like_cys_pep_sf"/>
</dbReference>
<evidence type="ECO:0000256" key="5">
    <source>
        <dbReference type="ARBA" id="ARBA00022670"/>
    </source>
</evidence>
<dbReference type="GO" id="GO:0000045">
    <property type="term" value="P:autophagosome assembly"/>
    <property type="evidence" value="ECO:0007669"/>
    <property type="project" value="TreeGrafter"/>
</dbReference>
<evidence type="ECO:0000256" key="4">
    <source>
        <dbReference type="ARBA" id="ARBA00022490"/>
    </source>
</evidence>
<dbReference type="GO" id="GO:0004197">
    <property type="term" value="F:cysteine-type endopeptidase activity"/>
    <property type="evidence" value="ECO:0007669"/>
    <property type="project" value="TreeGrafter"/>
</dbReference>
<dbReference type="GO" id="GO:0016485">
    <property type="term" value="P:protein processing"/>
    <property type="evidence" value="ECO:0007669"/>
    <property type="project" value="TreeGrafter"/>
</dbReference>